<dbReference type="InterPro" id="IPR001647">
    <property type="entry name" value="HTH_TetR"/>
</dbReference>
<protein>
    <submittedName>
        <fullName evidence="5">Transcriptional regulator, TetR family</fullName>
    </submittedName>
</protein>
<dbReference type="EMBL" id="FMAC01000004">
    <property type="protein sequence ID" value="SCB22584.1"/>
    <property type="molecule type" value="Genomic_DNA"/>
</dbReference>
<evidence type="ECO:0000313" key="6">
    <source>
        <dbReference type="Proteomes" id="UP000186228"/>
    </source>
</evidence>
<dbReference type="STRING" id="52131.GA0061100_104315"/>
<dbReference type="AlphaFoldDB" id="A0A1C3V4K8"/>
<gene>
    <name evidence="5" type="ORF">GA0061100_104315</name>
</gene>
<dbReference type="InterPro" id="IPR050109">
    <property type="entry name" value="HTH-type_TetR-like_transc_reg"/>
</dbReference>
<proteinExistence type="predicted"/>
<feature type="region of interest" description="Disordered" evidence="3">
    <location>
        <begin position="19"/>
        <end position="39"/>
    </location>
</feature>
<dbReference type="PANTHER" id="PTHR30055:SF223">
    <property type="entry name" value="HTH-TYPE TRANSCRIPTIONAL REGULATOR UIDR"/>
    <property type="match status" value="1"/>
</dbReference>
<dbReference type="PROSITE" id="PS50977">
    <property type="entry name" value="HTH_TETR_2"/>
    <property type="match status" value="1"/>
</dbReference>
<dbReference type="PANTHER" id="PTHR30055">
    <property type="entry name" value="HTH-TYPE TRANSCRIPTIONAL REGULATOR RUTR"/>
    <property type="match status" value="1"/>
</dbReference>
<sequence>MSIVFGCWGQDGVLTKERTAKADQAAKRRPRGRPKTVNDDARRAEIVAEARATFYELGYGGTTMDLVAARCRISKQTLYRLFPGKTDLFMAIIVEHRASMLALPRPADESLPFDKALELIFMIDIDEDQERERDAFIHLAISESQQSPEIATLMHTYGARQSQRMLADWLIEQQRRGLIEIADAASGARMLMSVIFDAMISRPGRPKDWPDRETRLRHVRHCIAIFTAGVQPRKGDR</sequence>
<dbReference type="Gene3D" id="1.10.357.10">
    <property type="entry name" value="Tetracycline Repressor, domain 2"/>
    <property type="match status" value="1"/>
</dbReference>
<evidence type="ECO:0000313" key="5">
    <source>
        <dbReference type="EMBL" id="SCB22584.1"/>
    </source>
</evidence>
<dbReference type="Proteomes" id="UP000186228">
    <property type="component" value="Unassembled WGS sequence"/>
</dbReference>
<feature type="domain" description="HTH tetR-type" evidence="4">
    <location>
        <begin position="40"/>
        <end position="100"/>
    </location>
</feature>
<dbReference type="InterPro" id="IPR039536">
    <property type="entry name" value="TetR_C_Proteobacteria"/>
</dbReference>
<feature type="DNA-binding region" description="H-T-H motif" evidence="2">
    <location>
        <begin position="63"/>
        <end position="82"/>
    </location>
</feature>
<accession>A0A1C3V4K8</accession>
<evidence type="ECO:0000256" key="3">
    <source>
        <dbReference type="SAM" id="MobiDB-lite"/>
    </source>
</evidence>
<dbReference type="GO" id="GO:0000976">
    <property type="term" value="F:transcription cis-regulatory region binding"/>
    <property type="evidence" value="ECO:0007669"/>
    <property type="project" value="TreeGrafter"/>
</dbReference>
<organism evidence="5 6">
    <name type="scientific">Rhizobium hainanense</name>
    <dbReference type="NCBI Taxonomy" id="52131"/>
    <lineage>
        <taxon>Bacteria</taxon>
        <taxon>Pseudomonadati</taxon>
        <taxon>Pseudomonadota</taxon>
        <taxon>Alphaproteobacteria</taxon>
        <taxon>Hyphomicrobiales</taxon>
        <taxon>Rhizobiaceae</taxon>
        <taxon>Rhizobium/Agrobacterium group</taxon>
        <taxon>Rhizobium</taxon>
    </lineage>
</organism>
<dbReference type="OrthoDB" id="7584337at2"/>
<dbReference type="Pfam" id="PF00440">
    <property type="entry name" value="TetR_N"/>
    <property type="match status" value="1"/>
</dbReference>
<reference evidence="6" key="1">
    <citation type="submission" date="2016-08" db="EMBL/GenBank/DDBJ databases">
        <authorList>
            <person name="Varghese N."/>
            <person name="Submissions Spin"/>
        </authorList>
    </citation>
    <scope>NUCLEOTIDE SEQUENCE [LARGE SCALE GENOMIC DNA]</scope>
    <source>
        <strain evidence="6">CCBAU 57015</strain>
    </source>
</reference>
<name>A0A1C3V4K8_9HYPH</name>
<dbReference type="GO" id="GO:0003700">
    <property type="term" value="F:DNA-binding transcription factor activity"/>
    <property type="evidence" value="ECO:0007669"/>
    <property type="project" value="TreeGrafter"/>
</dbReference>
<evidence type="ECO:0000256" key="1">
    <source>
        <dbReference type="ARBA" id="ARBA00023125"/>
    </source>
</evidence>
<keyword evidence="1 2" id="KW-0238">DNA-binding</keyword>
<dbReference type="Pfam" id="PF14246">
    <property type="entry name" value="TetR_C_7"/>
    <property type="match status" value="1"/>
</dbReference>
<evidence type="ECO:0000256" key="2">
    <source>
        <dbReference type="PROSITE-ProRule" id="PRU00335"/>
    </source>
</evidence>
<dbReference type="InterPro" id="IPR009057">
    <property type="entry name" value="Homeodomain-like_sf"/>
</dbReference>
<dbReference type="SUPFAM" id="SSF46689">
    <property type="entry name" value="Homeodomain-like"/>
    <property type="match status" value="1"/>
</dbReference>
<evidence type="ECO:0000259" key="4">
    <source>
        <dbReference type="PROSITE" id="PS50977"/>
    </source>
</evidence>
<keyword evidence="6" id="KW-1185">Reference proteome</keyword>